<dbReference type="EMBL" id="JAUEPU010000029">
    <property type="protein sequence ID" value="KAK0492539.1"/>
    <property type="molecule type" value="Genomic_DNA"/>
</dbReference>
<comment type="caution">
    <text evidence="2">The sequence shown here is derived from an EMBL/GenBank/DDBJ whole genome shotgun (WGS) entry which is preliminary data.</text>
</comment>
<organism evidence="2 3">
    <name type="scientific">Armillaria luteobubalina</name>
    <dbReference type="NCBI Taxonomy" id="153913"/>
    <lineage>
        <taxon>Eukaryota</taxon>
        <taxon>Fungi</taxon>
        <taxon>Dikarya</taxon>
        <taxon>Basidiomycota</taxon>
        <taxon>Agaricomycotina</taxon>
        <taxon>Agaricomycetes</taxon>
        <taxon>Agaricomycetidae</taxon>
        <taxon>Agaricales</taxon>
        <taxon>Marasmiineae</taxon>
        <taxon>Physalacriaceae</taxon>
        <taxon>Armillaria</taxon>
    </lineage>
</organism>
<evidence type="ECO:0000256" key="1">
    <source>
        <dbReference type="SAM" id="MobiDB-lite"/>
    </source>
</evidence>
<accession>A0AA39UQ49</accession>
<keyword evidence="3" id="KW-1185">Reference proteome</keyword>
<dbReference type="AlphaFoldDB" id="A0AA39UQ49"/>
<dbReference type="Proteomes" id="UP001175228">
    <property type="component" value="Unassembled WGS sequence"/>
</dbReference>
<protein>
    <submittedName>
        <fullName evidence="2">Uncharacterized protein</fullName>
    </submittedName>
</protein>
<feature type="region of interest" description="Disordered" evidence="1">
    <location>
        <begin position="106"/>
        <end position="178"/>
    </location>
</feature>
<proteinExistence type="predicted"/>
<reference evidence="2" key="1">
    <citation type="submission" date="2023-06" db="EMBL/GenBank/DDBJ databases">
        <authorList>
            <consortium name="Lawrence Berkeley National Laboratory"/>
            <person name="Ahrendt S."/>
            <person name="Sahu N."/>
            <person name="Indic B."/>
            <person name="Wong-Bajracharya J."/>
            <person name="Merenyi Z."/>
            <person name="Ke H.-M."/>
            <person name="Monk M."/>
            <person name="Kocsube S."/>
            <person name="Drula E."/>
            <person name="Lipzen A."/>
            <person name="Balint B."/>
            <person name="Henrissat B."/>
            <person name="Andreopoulos B."/>
            <person name="Martin F.M."/>
            <person name="Harder C.B."/>
            <person name="Rigling D."/>
            <person name="Ford K.L."/>
            <person name="Foster G.D."/>
            <person name="Pangilinan J."/>
            <person name="Papanicolaou A."/>
            <person name="Barry K."/>
            <person name="LaButti K."/>
            <person name="Viragh M."/>
            <person name="Koriabine M."/>
            <person name="Yan M."/>
            <person name="Riley R."/>
            <person name="Champramary S."/>
            <person name="Plett K.L."/>
            <person name="Tsai I.J."/>
            <person name="Slot J."/>
            <person name="Sipos G."/>
            <person name="Plett J."/>
            <person name="Nagy L.G."/>
            <person name="Grigoriev I.V."/>
        </authorList>
    </citation>
    <scope>NUCLEOTIDE SEQUENCE</scope>
    <source>
        <strain evidence="2">HWK02</strain>
    </source>
</reference>
<gene>
    <name evidence="2" type="ORF">EDD18DRAFT_1108919</name>
</gene>
<sequence>MSILLIIAVHNAPLGGKGLRMRDTQTLLCKNKYLTGEDGDGLVFEHYGVPYGNRCLDGFPGYYDDPSRIIIDWRGNGAQGRCSSQRRVLFPQYHFAPMGRQSSYDWGTSHGHPAPARPCRVSEGSVKWRGSGGGSGYSMQRRSLPDFDPDRPPTLLPPGIQPPSPPTPTTSTPPSSPKRLRLANLCVKKLLSPFVNRKVQHN</sequence>
<name>A0AA39UQ49_9AGAR</name>
<evidence type="ECO:0000313" key="3">
    <source>
        <dbReference type="Proteomes" id="UP001175228"/>
    </source>
</evidence>
<feature type="compositionally biased region" description="Pro residues" evidence="1">
    <location>
        <begin position="152"/>
        <end position="168"/>
    </location>
</feature>
<evidence type="ECO:0000313" key="2">
    <source>
        <dbReference type="EMBL" id="KAK0492539.1"/>
    </source>
</evidence>